<dbReference type="InterPro" id="IPR050135">
    <property type="entry name" value="dGTPase-like"/>
</dbReference>
<dbReference type="Gene3D" id="1.10.3550.10">
    <property type="entry name" value="eoxyguanosinetriphosphate triphosphohydrolase domain-like"/>
    <property type="match status" value="1"/>
</dbReference>
<dbReference type="NCBIfam" id="TIGR01353">
    <property type="entry name" value="dGTP_triPase"/>
    <property type="match status" value="1"/>
</dbReference>
<dbReference type="RefSeq" id="WP_089380685.1">
    <property type="nucleotide sequence ID" value="NZ_FZNT01000002.1"/>
</dbReference>
<dbReference type="EMBL" id="FZNT01000002">
    <property type="protein sequence ID" value="SNR41557.1"/>
    <property type="molecule type" value="Genomic_DNA"/>
</dbReference>
<dbReference type="InterPro" id="IPR027432">
    <property type="entry name" value="dGTP_triphosphohydrolase_C"/>
</dbReference>
<dbReference type="OrthoDB" id="9803619at2"/>
<dbReference type="Pfam" id="PF01966">
    <property type="entry name" value="HD"/>
    <property type="match status" value="1"/>
</dbReference>
<evidence type="ECO:0000313" key="4">
    <source>
        <dbReference type="Proteomes" id="UP000198384"/>
    </source>
</evidence>
<sequence length="443" mass="50125">MNWSQLLSLKRFGDTQPRIRKHQNETRLGFEVDYDRIIFSDSFRSLQDKTQVVPLSKTDFVHTRLTHSLEVSVVARSLGRIVGEKILQKHPNLVAEGYGINDFGAIVASAALAHDIGNPPFGHSGEKAIGEYFKNGQGKKYKENLSAKEWQDIVDFEGNANGFRILNESKQGMDGGIRISYATLGAFIKYPKESLPKKPTNQIEDKKYGIFQSDIPFFNEVAKELGLIATGTNGNVAYKRHPLAYLVEAADDICYTIIDFEDGINLGLIDEEFALEYLIKLVKDTIDSKKYHQLEFKKDRLSYLRALAIGTLINEAAIMFLENEDLILEGAYPYSLLEKCKYEAQINDIIKLSVEKIYRSREVVEKELVGYSVIATLLDVFLKATNRKYENSLTNYDKLVLNLLPESIQKPKETLYLRVLTMCGYVASLTDGSALQLYKKLKG</sequence>
<accession>A0A238W574</accession>
<dbReference type="InterPro" id="IPR003607">
    <property type="entry name" value="HD/PDEase_dom"/>
</dbReference>
<keyword evidence="1" id="KW-0378">Hydrolase</keyword>
<dbReference type="PANTHER" id="PTHR11373">
    <property type="entry name" value="DEOXYNUCLEOSIDE TRIPHOSPHATE TRIPHOSPHOHYDROLASE"/>
    <property type="match status" value="1"/>
</dbReference>
<name>A0A238W574_9FLAO</name>
<evidence type="ECO:0000313" key="3">
    <source>
        <dbReference type="EMBL" id="SNR41557.1"/>
    </source>
</evidence>
<evidence type="ECO:0000259" key="2">
    <source>
        <dbReference type="PROSITE" id="PS51831"/>
    </source>
</evidence>
<dbReference type="PANTHER" id="PTHR11373:SF32">
    <property type="entry name" value="DEOXYGUANOSINETRIPHOSPHATE TRIPHOSPHOHYDROLASE"/>
    <property type="match status" value="1"/>
</dbReference>
<dbReference type="CDD" id="cd00077">
    <property type="entry name" value="HDc"/>
    <property type="match status" value="1"/>
</dbReference>
<reference evidence="3 4" key="1">
    <citation type="submission" date="2017-06" db="EMBL/GenBank/DDBJ databases">
        <authorList>
            <person name="Kim H.J."/>
            <person name="Triplett B.A."/>
        </authorList>
    </citation>
    <scope>NUCLEOTIDE SEQUENCE [LARGE SCALE GENOMIC DNA]</scope>
    <source>
        <strain evidence="3 4">DSM 29150</strain>
    </source>
</reference>
<protein>
    <submittedName>
        <fullName evidence="3">dGTPase</fullName>
    </submittedName>
</protein>
<dbReference type="SUPFAM" id="SSF109604">
    <property type="entry name" value="HD-domain/PDEase-like"/>
    <property type="match status" value="1"/>
</dbReference>
<gene>
    <name evidence="3" type="ORF">SAMN06265371_102429</name>
</gene>
<dbReference type="GO" id="GO:0006203">
    <property type="term" value="P:dGTP catabolic process"/>
    <property type="evidence" value="ECO:0007669"/>
    <property type="project" value="TreeGrafter"/>
</dbReference>
<dbReference type="GO" id="GO:0008832">
    <property type="term" value="F:dGTPase activity"/>
    <property type="evidence" value="ECO:0007669"/>
    <property type="project" value="TreeGrafter"/>
</dbReference>
<dbReference type="NCBIfam" id="NF002205">
    <property type="entry name" value="PRK01096.1"/>
    <property type="match status" value="1"/>
</dbReference>
<dbReference type="Proteomes" id="UP000198384">
    <property type="component" value="Unassembled WGS sequence"/>
</dbReference>
<dbReference type="PROSITE" id="PS51831">
    <property type="entry name" value="HD"/>
    <property type="match status" value="1"/>
</dbReference>
<dbReference type="SMART" id="SM00471">
    <property type="entry name" value="HDc"/>
    <property type="match status" value="1"/>
</dbReference>
<dbReference type="InterPro" id="IPR006674">
    <property type="entry name" value="HD_domain"/>
</dbReference>
<keyword evidence="4" id="KW-1185">Reference proteome</keyword>
<dbReference type="Gene3D" id="1.10.3210.10">
    <property type="entry name" value="Hypothetical protein af1432"/>
    <property type="match status" value="1"/>
</dbReference>
<evidence type="ECO:0000256" key="1">
    <source>
        <dbReference type="ARBA" id="ARBA00022801"/>
    </source>
</evidence>
<dbReference type="Gene3D" id="1.10.3410.10">
    <property type="entry name" value="putative deoxyguanosinetriphosphate triphosphohydrolase like domain"/>
    <property type="match status" value="1"/>
</dbReference>
<dbReference type="AlphaFoldDB" id="A0A238W574"/>
<organism evidence="3 4">
    <name type="scientific">Lutibacter agarilyticus</name>
    <dbReference type="NCBI Taxonomy" id="1109740"/>
    <lineage>
        <taxon>Bacteria</taxon>
        <taxon>Pseudomonadati</taxon>
        <taxon>Bacteroidota</taxon>
        <taxon>Flavobacteriia</taxon>
        <taxon>Flavobacteriales</taxon>
        <taxon>Flavobacteriaceae</taxon>
        <taxon>Lutibacter</taxon>
    </lineage>
</organism>
<proteinExistence type="predicted"/>
<feature type="domain" description="HD" evidence="2">
    <location>
        <begin position="64"/>
        <end position="256"/>
    </location>
</feature>
<dbReference type="InterPro" id="IPR023293">
    <property type="entry name" value="dGTP_triP_hydro_central_sf"/>
</dbReference>
<dbReference type="InterPro" id="IPR006261">
    <property type="entry name" value="dGTPase"/>
</dbReference>